<reference evidence="2" key="1">
    <citation type="submission" date="2021-02" db="EMBL/GenBank/DDBJ databases">
        <authorList>
            <person name="Nowell W R."/>
        </authorList>
    </citation>
    <scope>NUCLEOTIDE SEQUENCE</scope>
</reference>
<dbReference type="AlphaFoldDB" id="A0A814SME4"/>
<feature type="compositionally biased region" description="Basic and acidic residues" evidence="1">
    <location>
        <begin position="468"/>
        <end position="480"/>
    </location>
</feature>
<name>A0A814SME4_9BILA</name>
<evidence type="ECO:0000313" key="4">
    <source>
        <dbReference type="Proteomes" id="UP000663829"/>
    </source>
</evidence>
<feature type="compositionally biased region" description="Low complexity" evidence="1">
    <location>
        <begin position="420"/>
        <end position="458"/>
    </location>
</feature>
<evidence type="ECO:0000256" key="1">
    <source>
        <dbReference type="SAM" id="MobiDB-lite"/>
    </source>
</evidence>
<feature type="region of interest" description="Disordered" evidence="1">
    <location>
        <begin position="420"/>
        <end position="555"/>
    </location>
</feature>
<dbReference type="OrthoDB" id="10063988at2759"/>
<feature type="non-terminal residue" evidence="2">
    <location>
        <position position="1"/>
    </location>
</feature>
<gene>
    <name evidence="2" type="ORF">GPM918_LOCUS21104</name>
    <name evidence="3" type="ORF">SRO942_LOCUS21101</name>
</gene>
<feature type="region of interest" description="Disordered" evidence="1">
    <location>
        <begin position="568"/>
        <end position="603"/>
    </location>
</feature>
<organism evidence="2 4">
    <name type="scientific">Didymodactylos carnosus</name>
    <dbReference type="NCBI Taxonomy" id="1234261"/>
    <lineage>
        <taxon>Eukaryota</taxon>
        <taxon>Metazoa</taxon>
        <taxon>Spiralia</taxon>
        <taxon>Gnathifera</taxon>
        <taxon>Rotifera</taxon>
        <taxon>Eurotatoria</taxon>
        <taxon>Bdelloidea</taxon>
        <taxon>Philodinida</taxon>
        <taxon>Philodinidae</taxon>
        <taxon>Didymodactylos</taxon>
    </lineage>
</organism>
<comment type="caution">
    <text evidence="2">The sequence shown here is derived from an EMBL/GenBank/DDBJ whole genome shotgun (WGS) entry which is preliminary data.</text>
</comment>
<feature type="compositionally biased region" description="Basic and acidic residues" evidence="1">
    <location>
        <begin position="664"/>
        <end position="674"/>
    </location>
</feature>
<evidence type="ECO:0000313" key="3">
    <source>
        <dbReference type="EMBL" id="CAF3913031.1"/>
    </source>
</evidence>
<sequence>MKTSIYFRYFIFISLIIFNVYASEHFYGGSVTYRVVNNTATGGAPVPIVIVQTYVWSYPTIYCNVSSIRNQTQLDLSGHSGYGDYLDCIADCSTSGGFLPIPITPYCTDYSAPLGYTIGQRSDIVYVSLGSYFTVAFQDMSLPPLTKYSSNDNGSWSIACTISVSIRPNGRLNSGPISTVASYISIPSSGLQSIPIPTFDPDGDNIRCRFSTNSSTVDECGSVCWPDSLPTGSILYSNCTLVISGQSANETYAVAIQLHLRRKKTLMYLLRLFSKVEDFWNSTAITPFSSTGVLFLVSVYPSPSCTTKPVVSIQIPITTCSVFIVGKAYVLGLLADVKCTGATIQDIGTVSFPGINSKSAVEQETTTSWSVSIIWVPTSGEQGSEVLCVIAVDSNNVQSTQTCTTLTITANTNPTCTTKATTTTTTSTTTTTTSTTTTTTTSTTTTTVTTTTATTTTTRNYGRRRQSQKGELKQDNRRYMISDQSILNRMGSSVSTDDTNLSILNRSSADKQRPVSTRRSSSRTKSARRTSSRSRSTRRTDSTTSTNSSIPTPHTKYVIYNMSDGKESTYHRNASGSLFDHSRPTSRTTTDKREKRNDKPVAKAKKQINDDDSWELDNISQSLPEIMDHSLSPMSMSDFRSISSTSTILNDGRVSVMRVKRKDKPPEDGNKCIKEVPSGQLHNILERSE</sequence>
<dbReference type="Proteomes" id="UP000663829">
    <property type="component" value="Unassembled WGS sequence"/>
</dbReference>
<dbReference type="EMBL" id="CAJOBC010006854">
    <property type="protein sequence ID" value="CAF3913031.1"/>
    <property type="molecule type" value="Genomic_DNA"/>
</dbReference>
<feature type="region of interest" description="Disordered" evidence="1">
    <location>
        <begin position="660"/>
        <end position="689"/>
    </location>
</feature>
<feature type="compositionally biased region" description="Polar residues" evidence="1">
    <location>
        <begin position="482"/>
        <end position="507"/>
    </location>
</feature>
<protein>
    <submittedName>
        <fullName evidence="2">Uncharacterized protein</fullName>
    </submittedName>
</protein>
<dbReference type="Proteomes" id="UP000681722">
    <property type="component" value="Unassembled WGS sequence"/>
</dbReference>
<feature type="compositionally biased region" description="Basic and acidic residues" evidence="1">
    <location>
        <begin position="589"/>
        <end position="601"/>
    </location>
</feature>
<accession>A0A814SME4</accession>
<feature type="compositionally biased region" description="Basic residues" evidence="1">
    <location>
        <begin position="520"/>
        <end position="537"/>
    </location>
</feature>
<keyword evidence="4" id="KW-1185">Reference proteome</keyword>
<proteinExistence type="predicted"/>
<dbReference type="EMBL" id="CAJNOQ010006854">
    <property type="protein sequence ID" value="CAF1149506.1"/>
    <property type="molecule type" value="Genomic_DNA"/>
</dbReference>
<evidence type="ECO:0000313" key="2">
    <source>
        <dbReference type="EMBL" id="CAF1149506.1"/>
    </source>
</evidence>